<dbReference type="InterPro" id="IPR017850">
    <property type="entry name" value="Alkaline_phosphatase_core_sf"/>
</dbReference>
<evidence type="ECO:0000256" key="2">
    <source>
        <dbReference type="ARBA" id="ARBA00022723"/>
    </source>
</evidence>
<dbReference type="Pfam" id="PF00884">
    <property type="entry name" value="Sulfatase"/>
    <property type="match status" value="1"/>
</dbReference>
<gene>
    <name evidence="6" type="primary">atsA_88</name>
    <name evidence="6" type="ORF">V7x_42880</name>
</gene>
<evidence type="ECO:0000256" key="3">
    <source>
        <dbReference type="ARBA" id="ARBA00022801"/>
    </source>
</evidence>
<organism evidence="6 7">
    <name type="scientific">Crateriforma conspicua</name>
    <dbReference type="NCBI Taxonomy" id="2527996"/>
    <lineage>
        <taxon>Bacteria</taxon>
        <taxon>Pseudomonadati</taxon>
        <taxon>Planctomycetota</taxon>
        <taxon>Planctomycetia</taxon>
        <taxon>Planctomycetales</taxon>
        <taxon>Planctomycetaceae</taxon>
        <taxon>Crateriforma</taxon>
    </lineage>
</organism>
<dbReference type="PROSITE" id="PS00523">
    <property type="entry name" value="SULFATASE_1"/>
    <property type="match status" value="1"/>
</dbReference>
<evidence type="ECO:0000256" key="4">
    <source>
        <dbReference type="ARBA" id="ARBA00022837"/>
    </source>
</evidence>
<accession>A0A5C6FQ30</accession>
<dbReference type="SUPFAM" id="SSF53649">
    <property type="entry name" value="Alkaline phosphatase-like"/>
    <property type="match status" value="1"/>
</dbReference>
<name>A0A5C6FQ30_9PLAN</name>
<dbReference type="PANTHER" id="PTHR42693:SF53">
    <property type="entry name" value="ENDO-4-O-SULFATASE"/>
    <property type="match status" value="1"/>
</dbReference>
<evidence type="ECO:0000313" key="7">
    <source>
        <dbReference type="Proteomes" id="UP000316476"/>
    </source>
</evidence>
<comment type="caution">
    <text evidence="6">The sequence shown here is derived from an EMBL/GenBank/DDBJ whole genome shotgun (WGS) entry which is preliminary data.</text>
</comment>
<dbReference type="EMBL" id="SJPZ01000002">
    <property type="protein sequence ID" value="TWU62553.1"/>
    <property type="molecule type" value="Genomic_DNA"/>
</dbReference>
<keyword evidence="3 6" id="KW-0378">Hydrolase</keyword>
<comment type="similarity">
    <text evidence="1">Belongs to the sulfatase family.</text>
</comment>
<keyword evidence="2" id="KW-0479">Metal-binding</keyword>
<evidence type="ECO:0000313" key="6">
    <source>
        <dbReference type="EMBL" id="TWU62553.1"/>
    </source>
</evidence>
<reference evidence="6 7" key="1">
    <citation type="submission" date="2019-02" db="EMBL/GenBank/DDBJ databases">
        <title>Deep-cultivation of Planctomycetes and their phenomic and genomic characterization uncovers novel biology.</title>
        <authorList>
            <person name="Wiegand S."/>
            <person name="Jogler M."/>
            <person name="Boedeker C."/>
            <person name="Pinto D."/>
            <person name="Vollmers J."/>
            <person name="Rivas-Marin E."/>
            <person name="Kohn T."/>
            <person name="Peeters S.H."/>
            <person name="Heuer A."/>
            <person name="Rast P."/>
            <person name="Oberbeckmann S."/>
            <person name="Bunk B."/>
            <person name="Jeske O."/>
            <person name="Meyerdierks A."/>
            <person name="Storesund J.E."/>
            <person name="Kallscheuer N."/>
            <person name="Luecker S."/>
            <person name="Lage O.M."/>
            <person name="Pohl T."/>
            <person name="Merkel B.J."/>
            <person name="Hornburger P."/>
            <person name="Mueller R.-W."/>
            <person name="Bruemmer F."/>
            <person name="Labrenz M."/>
            <person name="Spormann A.M."/>
            <person name="Op Den Camp H."/>
            <person name="Overmann J."/>
            <person name="Amann R."/>
            <person name="Jetten M.S.M."/>
            <person name="Mascher T."/>
            <person name="Medema M.H."/>
            <person name="Devos D.P."/>
            <person name="Kaster A.-K."/>
            <person name="Ovreas L."/>
            <person name="Rohde M."/>
            <person name="Galperin M.Y."/>
            <person name="Jogler C."/>
        </authorList>
    </citation>
    <scope>NUCLEOTIDE SEQUENCE [LARGE SCALE GENOMIC DNA]</scope>
    <source>
        <strain evidence="6 7">V7</strain>
    </source>
</reference>
<evidence type="ECO:0000259" key="5">
    <source>
        <dbReference type="Pfam" id="PF00884"/>
    </source>
</evidence>
<dbReference type="AlphaFoldDB" id="A0A5C6FQ30"/>
<dbReference type="PROSITE" id="PS00149">
    <property type="entry name" value="SULFATASE_2"/>
    <property type="match status" value="1"/>
</dbReference>
<dbReference type="GO" id="GO:0004065">
    <property type="term" value="F:arylsulfatase activity"/>
    <property type="evidence" value="ECO:0007669"/>
    <property type="project" value="UniProtKB-EC"/>
</dbReference>
<dbReference type="PANTHER" id="PTHR42693">
    <property type="entry name" value="ARYLSULFATASE FAMILY MEMBER"/>
    <property type="match status" value="1"/>
</dbReference>
<keyword evidence="4" id="KW-0106">Calcium</keyword>
<dbReference type="GO" id="GO:0046872">
    <property type="term" value="F:metal ion binding"/>
    <property type="evidence" value="ECO:0007669"/>
    <property type="project" value="UniProtKB-KW"/>
</dbReference>
<feature type="domain" description="Sulfatase N-terminal" evidence="5">
    <location>
        <begin position="37"/>
        <end position="400"/>
    </location>
</feature>
<dbReference type="InterPro" id="IPR000917">
    <property type="entry name" value="Sulfatase_N"/>
</dbReference>
<dbReference type="Gene3D" id="3.40.720.10">
    <property type="entry name" value="Alkaline Phosphatase, subunit A"/>
    <property type="match status" value="1"/>
</dbReference>
<dbReference type="CDD" id="cd16143">
    <property type="entry name" value="ARS_like"/>
    <property type="match status" value="1"/>
</dbReference>
<proteinExistence type="inferred from homology"/>
<protein>
    <submittedName>
        <fullName evidence="6">Arylsulfatase</fullName>
        <ecNumber evidence="6">3.1.6.1</ecNumber>
    </submittedName>
</protein>
<dbReference type="Proteomes" id="UP000316476">
    <property type="component" value="Unassembled WGS sequence"/>
</dbReference>
<dbReference type="InterPro" id="IPR024607">
    <property type="entry name" value="Sulfatase_CS"/>
</dbReference>
<dbReference type="EC" id="3.1.6.1" evidence="6"/>
<evidence type="ECO:0000256" key="1">
    <source>
        <dbReference type="ARBA" id="ARBA00008779"/>
    </source>
</evidence>
<sequence length="513" mass="57668">MQLPDIIKLDRYTMIRLVIALLACFIFAGDGFSKDRPNVVVFLMDDLGYGDVSCYGATKVTTPQIDQLAAEGRRFTDAHSPASVCTPSRYNLLTGRYAWRTWNGSSTVWANDPLLIDPDRYTLADLFGSQGYSTACIGKWHLGFGDRNQPGWDDVLGPDYNRPLEPGPNDVGFDYFWGFPHVGQFPHIIIENDRVQNLDSNQPLKITPDKRPGFEKDYLRRPRSGLAAALGQSGPEAMFYEHEDLCDMLTQRTVRWIDEYESDQPFFLYVAHRNIHGPMIPSERFKGKNEIGARGDFIAEMDWSVGQIVDALQRKDIFDETLFILTSDNGGTFKYRPIDYPEDHGHRINGPLRGQKTTVYEGGHRVPFIARWPKSIEAGSTNHEMIALTDLLATFSDYFNVELPSDAGEDSFSMLAALLDAPSTRLKRTVLVNDSFTALFSIRQGPWKLILGQNGGGAGDSAEIDPNQSPVQLYNLDEDLGETKNLAEQHPDKVAHLITLLEQIRRSGRSHGW</sequence>
<dbReference type="Gene3D" id="3.30.1120.10">
    <property type="match status" value="1"/>
</dbReference>
<dbReference type="InterPro" id="IPR050738">
    <property type="entry name" value="Sulfatase"/>
</dbReference>